<dbReference type="EMBL" id="JAEVLS010000002">
    <property type="protein sequence ID" value="MBM0104858.1"/>
    <property type="molecule type" value="Genomic_DNA"/>
</dbReference>
<feature type="domain" description="FecR N-terminal" evidence="3">
    <location>
        <begin position="11"/>
        <end position="51"/>
    </location>
</feature>
<keyword evidence="1" id="KW-0472">Membrane</keyword>
<gene>
    <name evidence="4" type="ORF">JM946_08865</name>
</gene>
<dbReference type="PANTHER" id="PTHR30273">
    <property type="entry name" value="PERIPLASMIC SIGNAL SENSOR AND SIGMA FACTOR ACTIVATOR FECR-RELATED"/>
    <property type="match status" value="1"/>
</dbReference>
<feature type="domain" description="FecR protein" evidence="2">
    <location>
        <begin position="135"/>
        <end position="227"/>
    </location>
</feature>
<dbReference type="Pfam" id="PF16220">
    <property type="entry name" value="DUF4880"/>
    <property type="match status" value="1"/>
</dbReference>
<comment type="caution">
    <text evidence="4">The sequence shown here is derived from an EMBL/GenBank/DDBJ whole genome shotgun (WGS) entry which is preliminary data.</text>
</comment>
<sequence length="347" mass="38016">MNSSSAQIEAQAAQWLARRDSGQLTATETAELAAWLDASTANRVAFIRLESAWRQADRLKVLGAGLKPGELPSPGEWRHSPYFATRQDELPATTTPPAQQASRRPSLRAITAVAASLVLAIVGVMAMLHWSRGSTYETDIGVASSIPMPDGSKVTLNTDSKIRVAVTDTERRVELEQGEAFFEVFKDEQRPFVVVSGSLRVVAVGTKFAVRLDADQVRVLVSEGRVRIEKQEGDQKVPLAQIASGGIGYTRGGEGVLTQTQPVERVEEALSWRTGFVVFHETPLIEAVQELNRYNTRRIVIEDPSIADTRISGNFRAANGDAFARLLEDGFDIRAEFSDARIVLRAK</sequence>
<evidence type="ECO:0000259" key="2">
    <source>
        <dbReference type="Pfam" id="PF04773"/>
    </source>
</evidence>
<accession>A0ABS1WV75</accession>
<evidence type="ECO:0000256" key="1">
    <source>
        <dbReference type="SAM" id="Phobius"/>
    </source>
</evidence>
<dbReference type="Pfam" id="PF04773">
    <property type="entry name" value="FecR"/>
    <property type="match status" value="1"/>
</dbReference>
<dbReference type="InterPro" id="IPR006860">
    <property type="entry name" value="FecR"/>
</dbReference>
<dbReference type="Gene3D" id="2.60.120.1440">
    <property type="match status" value="1"/>
</dbReference>
<feature type="transmembrane region" description="Helical" evidence="1">
    <location>
        <begin position="109"/>
        <end position="130"/>
    </location>
</feature>
<protein>
    <submittedName>
        <fullName evidence="4">FecR domain-containing protein</fullName>
    </submittedName>
</protein>
<dbReference type="InterPro" id="IPR012373">
    <property type="entry name" value="Ferrdict_sens_TM"/>
</dbReference>
<evidence type="ECO:0000313" key="5">
    <source>
        <dbReference type="Proteomes" id="UP000661077"/>
    </source>
</evidence>
<dbReference type="PIRSF" id="PIRSF018266">
    <property type="entry name" value="FecR"/>
    <property type="match status" value="1"/>
</dbReference>
<dbReference type="Proteomes" id="UP000661077">
    <property type="component" value="Unassembled WGS sequence"/>
</dbReference>
<name>A0ABS1WV75_9GAMM</name>
<evidence type="ECO:0000259" key="3">
    <source>
        <dbReference type="Pfam" id="PF16220"/>
    </source>
</evidence>
<reference evidence="4 5" key="1">
    <citation type="journal article" date="2021" name="Int. J. Syst. Evol. Microbiol.">
        <title>Steroidobacter gossypii sp. nov., isolated from soil of cotton cropping field.</title>
        <authorList>
            <person name="Huang R."/>
            <person name="Yang S."/>
            <person name="Zhen C."/>
            <person name="Liu W."/>
        </authorList>
    </citation>
    <scope>NUCLEOTIDE SEQUENCE [LARGE SCALE GENOMIC DNA]</scope>
    <source>
        <strain evidence="4 5">S1-65</strain>
    </source>
</reference>
<dbReference type="RefSeq" id="WP_203166928.1">
    <property type="nucleotide sequence ID" value="NZ_JAEVLS010000002.1"/>
</dbReference>
<keyword evidence="5" id="KW-1185">Reference proteome</keyword>
<dbReference type="PANTHER" id="PTHR30273:SF2">
    <property type="entry name" value="PROTEIN FECR"/>
    <property type="match status" value="1"/>
</dbReference>
<evidence type="ECO:0000313" key="4">
    <source>
        <dbReference type="EMBL" id="MBM0104858.1"/>
    </source>
</evidence>
<keyword evidence="1" id="KW-0812">Transmembrane</keyword>
<keyword evidence="1" id="KW-1133">Transmembrane helix</keyword>
<organism evidence="4 5">
    <name type="scientific">Steroidobacter gossypii</name>
    <dbReference type="NCBI Taxonomy" id="2805490"/>
    <lineage>
        <taxon>Bacteria</taxon>
        <taxon>Pseudomonadati</taxon>
        <taxon>Pseudomonadota</taxon>
        <taxon>Gammaproteobacteria</taxon>
        <taxon>Steroidobacterales</taxon>
        <taxon>Steroidobacteraceae</taxon>
        <taxon>Steroidobacter</taxon>
    </lineage>
</organism>
<dbReference type="InterPro" id="IPR032623">
    <property type="entry name" value="FecR_N"/>
</dbReference>
<dbReference type="Gene3D" id="3.55.50.30">
    <property type="match status" value="1"/>
</dbReference>
<proteinExistence type="predicted"/>